<accession>A0A7X5UBG9</accession>
<gene>
    <name evidence="8" type="ORF">HBF25_12365</name>
</gene>
<evidence type="ECO:0000256" key="1">
    <source>
        <dbReference type="ARBA" id="ARBA00004651"/>
    </source>
</evidence>
<feature type="transmembrane region" description="Helical" evidence="6">
    <location>
        <begin position="189"/>
        <end position="211"/>
    </location>
</feature>
<dbReference type="InterPro" id="IPR007895">
    <property type="entry name" value="MASE1"/>
</dbReference>
<keyword evidence="2" id="KW-1003">Cell membrane</keyword>
<reference evidence="8 9" key="1">
    <citation type="submission" date="2020-03" db="EMBL/GenBank/DDBJ databases">
        <authorList>
            <person name="Lai Q."/>
        </authorList>
    </citation>
    <scope>NUCLEOTIDE SEQUENCE [LARGE SCALE GENOMIC DNA]</scope>
    <source>
        <strain evidence="8 9">CCUG 25036</strain>
    </source>
</reference>
<dbReference type="GO" id="GO:0005886">
    <property type="term" value="C:plasma membrane"/>
    <property type="evidence" value="ECO:0007669"/>
    <property type="project" value="UniProtKB-SubCell"/>
</dbReference>
<comment type="subcellular location">
    <subcellularLocation>
        <location evidence="1">Cell membrane</location>
        <topology evidence="1">Multi-pass membrane protein</topology>
    </subcellularLocation>
</comment>
<dbReference type="RefSeq" id="WP_166948844.1">
    <property type="nucleotide sequence ID" value="NZ_JAARLZ010000006.1"/>
</dbReference>
<dbReference type="EMBL" id="JAARLZ010000006">
    <property type="protein sequence ID" value="NII07178.1"/>
    <property type="molecule type" value="Genomic_DNA"/>
</dbReference>
<comment type="caution">
    <text evidence="8">The sequence shown here is derived from an EMBL/GenBank/DDBJ whole genome shotgun (WGS) entry which is preliminary data.</text>
</comment>
<keyword evidence="4 6" id="KW-1133">Transmembrane helix</keyword>
<feature type="transmembrane region" description="Helical" evidence="6">
    <location>
        <begin position="307"/>
        <end position="328"/>
    </location>
</feature>
<keyword evidence="9" id="KW-1185">Reference proteome</keyword>
<feature type="transmembrane region" description="Helical" evidence="6">
    <location>
        <begin position="151"/>
        <end position="174"/>
    </location>
</feature>
<protein>
    <recommendedName>
        <fullName evidence="7">MASE1 domain-containing protein</fullName>
    </recommendedName>
</protein>
<keyword evidence="5 6" id="KW-0472">Membrane</keyword>
<proteinExistence type="predicted"/>
<dbReference type="Pfam" id="PF05231">
    <property type="entry name" value="MASE1"/>
    <property type="match status" value="1"/>
</dbReference>
<evidence type="ECO:0000256" key="3">
    <source>
        <dbReference type="ARBA" id="ARBA00022692"/>
    </source>
</evidence>
<name>A0A7X5UBG9_9GAMM</name>
<evidence type="ECO:0000313" key="8">
    <source>
        <dbReference type="EMBL" id="NII07178.1"/>
    </source>
</evidence>
<evidence type="ECO:0000256" key="6">
    <source>
        <dbReference type="SAM" id="Phobius"/>
    </source>
</evidence>
<organism evidence="8 9">
    <name type="scientific">Luteibacter anthropi</name>
    <dbReference type="NCBI Taxonomy" id="564369"/>
    <lineage>
        <taxon>Bacteria</taxon>
        <taxon>Pseudomonadati</taxon>
        <taxon>Pseudomonadota</taxon>
        <taxon>Gammaproteobacteria</taxon>
        <taxon>Lysobacterales</taxon>
        <taxon>Rhodanobacteraceae</taxon>
        <taxon>Luteibacter</taxon>
    </lineage>
</organism>
<feature type="transmembrane region" description="Helical" evidence="6">
    <location>
        <begin position="111"/>
        <end position="130"/>
    </location>
</feature>
<dbReference type="AlphaFoldDB" id="A0A7X5UBG9"/>
<feature type="transmembrane region" description="Helical" evidence="6">
    <location>
        <begin position="232"/>
        <end position="252"/>
    </location>
</feature>
<evidence type="ECO:0000256" key="4">
    <source>
        <dbReference type="ARBA" id="ARBA00022989"/>
    </source>
</evidence>
<evidence type="ECO:0000256" key="5">
    <source>
        <dbReference type="ARBA" id="ARBA00023136"/>
    </source>
</evidence>
<feature type="transmembrane region" description="Helical" evidence="6">
    <location>
        <begin position="283"/>
        <end position="301"/>
    </location>
</feature>
<keyword evidence="3 6" id="KW-0812">Transmembrane</keyword>
<evidence type="ECO:0000256" key="2">
    <source>
        <dbReference type="ARBA" id="ARBA00022475"/>
    </source>
</evidence>
<feature type="domain" description="MASE1" evidence="7">
    <location>
        <begin position="48"/>
        <end position="326"/>
    </location>
</feature>
<sequence length="342" mass="37098">MKDATPTLNRGNIEWKFFLLLAGEAGVKGSTAQGNVSAIHWAHWGQHFAIAAAYAACYELARYVSFPQWLLTAGLRLACLLLLPVRFWPALALGEGLPLLEEAALCASKFGTGWAIAQSVPMVVLWMALLKPMRLRWALHDEHGQVRMSMILAASLGTSIITASATSIRLMLALQHTPGKWPDIGSEDFFAYLLGAYLGALTLTPVVLALCERIHACRGETISLGTIWRSQLLRDVLWWTLPVVTGLVWMTLATHDEGIRQITRLALLPPVIGLAWRHGWHGAAVGGMVASVALAMTAHGALDPETIRVQVILALTISSCLWIGAYAARRSGSLIASASLKR</sequence>
<feature type="transmembrane region" description="Helical" evidence="6">
    <location>
        <begin position="69"/>
        <end position="91"/>
    </location>
</feature>
<dbReference type="Proteomes" id="UP000490980">
    <property type="component" value="Unassembled WGS sequence"/>
</dbReference>
<evidence type="ECO:0000259" key="7">
    <source>
        <dbReference type="Pfam" id="PF05231"/>
    </source>
</evidence>
<evidence type="ECO:0000313" key="9">
    <source>
        <dbReference type="Proteomes" id="UP000490980"/>
    </source>
</evidence>